<dbReference type="GO" id="GO:0005886">
    <property type="term" value="C:plasma membrane"/>
    <property type="evidence" value="ECO:0007669"/>
    <property type="project" value="TreeGrafter"/>
</dbReference>
<dbReference type="Pfam" id="PF00005">
    <property type="entry name" value="ABC_tran"/>
    <property type="match status" value="1"/>
</dbReference>
<sequence>MNNEAIVSFKNVCMYFGGVKAIDDISFDVDEGQVFGIIGPNGAGKTTIFNVLSGIYKPTSGDIYFHNRRINNLPPNYITGNGITRTFQNIRLFENQTVLDNLKIAHYSHIHYGIMDVIFTSNRFKKEEERIEEESLAILDFMNLTAYAEQKAGALPYGAQRRIEIARALSCKPEVLLLDEPAAGMNPVEIDELNQLILKIRNQFNLTVLVVEHQMRLVMEICNEILVTNFGRKLAIGKPNDIKNNPEVLEAYLGKVKSNE</sequence>
<feature type="domain" description="ABC transporter" evidence="4">
    <location>
        <begin position="7"/>
        <end position="255"/>
    </location>
</feature>
<dbReference type="GO" id="GO:0016887">
    <property type="term" value="F:ATP hydrolysis activity"/>
    <property type="evidence" value="ECO:0007669"/>
    <property type="project" value="InterPro"/>
</dbReference>
<keyword evidence="1" id="KW-0813">Transport</keyword>
<dbReference type="GO" id="GO:0015808">
    <property type="term" value="P:L-alanine transport"/>
    <property type="evidence" value="ECO:0007669"/>
    <property type="project" value="TreeGrafter"/>
</dbReference>
<dbReference type="SUPFAM" id="SSF52540">
    <property type="entry name" value="P-loop containing nucleoside triphosphate hydrolases"/>
    <property type="match status" value="1"/>
</dbReference>
<dbReference type="EMBL" id="DF968181">
    <property type="protein sequence ID" value="GAP41476.1"/>
    <property type="molecule type" value="Genomic_DNA"/>
</dbReference>
<keyword evidence="3 5" id="KW-0067">ATP-binding</keyword>
<dbReference type="CDD" id="cd03219">
    <property type="entry name" value="ABC_Mj1267_LivG_branched"/>
    <property type="match status" value="1"/>
</dbReference>
<keyword evidence="2" id="KW-0547">Nucleotide-binding</keyword>
<evidence type="ECO:0000313" key="5">
    <source>
        <dbReference type="EMBL" id="GAP41476.1"/>
    </source>
</evidence>
<dbReference type="Proteomes" id="UP000053370">
    <property type="component" value="Unassembled WGS sequence"/>
</dbReference>
<gene>
    <name evidence="5" type="ORF">ATC1_131466</name>
</gene>
<evidence type="ECO:0000256" key="1">
    <source>
        <dbReference type="ARBA" id="ARBA00022448"/>
    </source>
</evidence>
<dbReference type="FunFam" id="3.40.50.300:FF:000421">
    <property type="entry name" value="Branched-chain amino acid ABC transporter ATP-binding protein"/>
    <property type="match status" value="1"/>
</dbReference>
<protein>
    <submittedName>
        <fullName evidence="5">Amino acid/amide ABC transporter ATP-binding protein 1, HAAT family</fullName>
    </submittedName>
</protein>
<dbReference type="AlphaFoldDB" id="A0A0S7BWC1"/>
<dbReference type="GO" id="GO:1903806">
    <property type="term" value="P:L-isoleucine import across plasma membrane"/>
    <property type="evidence" value="ECO:0007669"/>
    <property type="project" value="TreeGrafter"/>
</dbReference>
<dbReference type="GO" id="GO:0015192">
    <property type="term" value="F:L-phenylalanine transmembrane transporter activity"/>
    <property type="evidence" value="ECO:0007669"/>
    <property type="project" value="TreeGrafter"/>
</dbReference>
<dbReference type="PROSITE" id="PS50893">
    <property type="entry name" value="ABC_TRANSPORTER_2"/>
    <property type="match status" value="1"/>
</dbReference>
<dbReference type="SMART" id="SM00382">
    <property type="entry name" value="AAA"/>
    <property type="match status" value="1"/>
</dbReference>
<evidence type="ECO:0000256" key="3">
    <source>
        <dbReference type="ARBA" id="ARBA00022840"/>
    </source>
</evidence>
<dbReference type="InterPro" id="IPR032823">
    <property type="entry name" value="BCA_ABC_TP_C"/>
</dbReference>
<dbReference type="STRING" id="1678840.ATC1_131466"/>
<accession>A0A0S7BWC1</accession>
<dbReference type="PANTHER" id="PTHR45772:SF7">
    <property type="entry name" value="AMINO ACID ABC TRANSPORTER ATP-BINDING PROTEIN"/>
    <property type="match status" value="1"/>
</dbReference>
<dbReference type="Gene3D" id="3.40.50.300">
    <property type="entry name" value="P-loop containing nucleotide triphosphate hydrolases"/>
    <property type="match status" value="1"/>
</dbReference>
<dbReference type="GO" id="GO:0015188">
    <property type="term" value="F:L-isoleucine transmembrane transporter activity"/>
    <property type="evidence" value="ECO:0007669"/>
    <property type="project" value="TreeGrafter"/>
</dbReference>
<dbReference type="RefSeq" id="WP_062282773.1">
    <property type="nucleotide sequence ID" value="NZ_DF968181.1"/>
</dbReference>
<dbReference type="InterPro" id="IPR003593">
    <property type="entry name" value="AAA+_ATPase"/>
</dbReference>
<dbReference type="GO" id="GO:1903805">
    <property type="term" value="P:L-valine import across plasma membrane"/>
    <property type="evidence" value="ECO:0007669"/>
    <property type="project" value="TreeGrafter"/>
</dbReference>
<dbReference type="PATRIC" id="fig|1678840.3.peg.2933"/>
<dbReference type="GO" id="GO:0042941">
    <property type="term" value="P:D-alanine transmembrane transport"/>
    <property type="evidence" value="ECO:0007669"/>
    <property type="project" value="TreeGrafter"/>
</dbReference>
<dbReference type="InterPro" id="IPR027417">
    <property type="entry name" value="P-loop_NTPase"/>
</dbReference>
<evidence type="ECO:0000259" key="4">
    <source>
        <dbReference type="PROSITE" id="PS50893"/>
    </source>
</evidence>
<proteinExistence type="predicted"/>
<dbReference type="Pfam" id="PF12399">
    <property type="entry name" value="BCA_ABC_TP_C"/>
    <property type="match status" value="1"/>
</dbReference>
<dbReference type="InterPro" id="IPR003439">
    <property type="entry name" value="ABC_transporter-like_ATP-bd"/>
</dbReference>
<dbReference type="PANTHER" id="PTHR45772">
    <property type="entry name" value="CONSERVED COMPONENT OF ABC TRANSPORTER FOR NATURAL AMINO ACIDS-RELATED"/>
    <property type="match status" value="1"/>
</dbReference>
<dbReference type="GO" id="GO:0005304">
    <property type="term" value="F:L-valine transmembrane transporter activity"/>
    <property type="evidence" value="ECO:0007669"/>
    <property type="project" value="TreeGrafter"/>
</dbReference>
<organism evidence="5">
    <name type="scientific">Flexilinea flocculi</name>
    <dbReference type="NCBI Taxonomy" id="1678840"/>
    <lineage>
        <taxon>Bacteria</taxon>
        <taxon>Bacillati</taxon>
        <taxon>Chloroflexota</taxon>
        <taxon>Anaerolineae</taxon>
        <taxon>Anaerolineales</taxon>
        <taxon>Anaerolineaceae</taxon>
        <taxon>Flexilinea</taxon>
    </lineage>
</organism>
<dbReference type="GO" id="GO:0005524">
    <property type="term" value="F:ATP binding"/>
    <property type="evidence" value="ECO:0007669"/>
    <property type="project" value="UniProtKB-KW"/>
</dbReference>
<evidence type="ECO:0000256" key="2">
    <source>
        <dbReference type="ARBA" id="ARBA00022741"/>
    </source>
</evidence>
<reference evidence="5" key="1">
    <citation type="journal article" date="2015" name="Genome Announc.">
        <title>Draft Genome Sequence of Anaerolineae Strain TC1, a Novel Isolate from a Methanogenic Wastewater Treatment System.</title>
        <authorList>
            <person name="Matsuura N."/>
            <person name="Tourlousse D.M."/>
            <person name="Sun L."/>
            <person name="Toyonaga M."/>
            <person name="Kuroda K."/>
            <person name="Ohashi A."/>
            <person name="Cruz R."/>
            <person name="Yamaguchi T."/>
            <person name="Sekiguchi Y."/>
        </authorList>
    </citation>
    <scope>NUCLEOTIDE SEQUENCE [LARGE SCALE GENOMIC DNA]</scope>
    <source>
        <strain evidence="5">TC1</strain>
    </source>
</reference>
<name>A0A0S7BWC1_9CHLR</name>
<dbReference type="OrthoDB" id="9805514at2"/>
<evidence type="ECO:0000313" key="6">
    <source>
        <dbReference type="Proteomes" id="UP000053370"/>
    </source>
</evidence>
<keyword evidence="6" id="KW-1185">Reference proteome</keyword>
<dbReference type="InterPro" id="IPR051120">
    <property type="entry name" value="ABC_AA/LPS_Transport"/>
</dbReference>